<dbReference type="AlphaFoldDB" id="T1I8C5"/>
<dbReference type="HOGENOM" id="CLU_2906880_0_0_1"/>
<evidence type="ECO:0000313" key="1">
    <source>
        <dbReference type="EnsemblMetazoa" id="RPRC012547-PA"/>
    </source>
</evidence>
<organism evidence="1 2">
    <name type="scientific">Rhodnius prolixus</name>
    <name type="common">Triatomid bug</name>
    <dbReference type="NCBI Taxonomy" id="13249"/>
    <lineage>
        <taxon>Eukaryota</taxon>
        <taxon>Metazoa</taxon>
        <taxon>Ecdysozoa</taxon>
        <taxon>Arthropoda</taxon>
        <taxon>Hexapoda</taxon>
        <taxon>Insecta</taxon>
        <taxon>Pterygota</taxon>
        <taxon>Neoptera</taxon>
        <taxon>Paraneoptera</taxon>
        <taxon>Hemiptera</taxon>
        <taxon>Heteroptera</taxon>
        <taxon>Panheteroptera</taxon>
        <taxon>Cimicomorpha</taxon>
        <taxon>Reduviidae</taxon>
        <taxon>Triatominae</taxon>
        <taxon>Rhodnius</taxon>
    </lineage>
</organism>
<accession>T1I8C5</accession>
<proteinExistence type="predicted"/>
<dbReference type="InParanoid" id="T1I8C5"/>
<reference evidence="1" key="1">
    <citation type="submission" date="2015-05" db="UniProtKB">
        <authorList>
            <consortium name="EnsemblMetazoa"/>
        </authorList>
    </citation>
    <scope>IDENTIFICATION</scope>
</reference>
<dbReference type="Proteomes" id="UP000015103">
    <property type="component" value="Unassembled WGS sequence"/>
</dbReference>
<dbReference type="EnsemblMetazoa" id="RPRC012547-RA">
    <property type="protein sequence ID" value="RPRC012547-PA"/>
    <property type="gene ID" value="RPRC012547"/>
</dbReference>
<protein>
    <submittedName>
        <fullName evidence="1">Uncharacterized protein</fullName>
    </submittedName>
</protein>
<evidence type="ECO:0000313" key="2">
    <source>
        <dbReference type="Proteomes" id="UP000015103"/>
    </source>
</evidence>
<keyword evidence="2" id="KW-1185">Reference proteome</keyword>
<sequence length="62" mass="6876">MRLEKQRERLPVYNVISSGEEQEANEGHHGQLLPDNIRALICGSSGSGKTKLIACLLLQLYP</sequence>
<name>T1I8C5_RHOPR</name>
<dbReference type="VEuPathDB" id="VectorBase:RPRC012547"/>
<dbReference type="EMBL" id="ACPB03024841">
    <property type="status" value="NOT_ANNOTATED_CDS"/>
    <property type="molecule type" value="Genomic_DNA"/>
</dbReference>